<sequence length="318" mass="35888">MLLPRAVFSKAHFEALQACINTWQDVRVELHGDNVQHFGWQHATILGVQRAFQPAAVQVIEELAALRLFLLSTADQQALHRPFCFNAEVDAMLCGWRGSKLIDEEQRKGTLESCAPEKGRQADSRSREPTRARQMLVFKATSARLSLLKFQWPQGQQYRRKVTISALRIGVTNLAEPDIPALQMSPHNVVTLDNIPSVDQIERASKLQFILKNSWPPFGKEQISWLPIFRLLCLAVVHEGRNDNYAEEFISQHCIKQANLECSSQVHCPFAYRATSRCGSPLSATRTALFMLMEADGWATILAQMEAARYIAGPNSWC</sequence>
<evidence type="ECO:0000313" key="2">
    <source>
        <dbReference type="EMBL" id="SPO39885.1"/>
    </source>
</evidence>
<dbReference type="Proteomes" id="UP000323386">
    <property type="component" value="Unassembled WGS sequence"/>
</dbReference>
<name>A0A5C3F899_9BASI</name>
<evidence type="ECO:0000313" key="3">
    <source>
        <dbReference type="Proteomes" id="UP000323386"/>
    </source>
</evidence>
<accession>A0A5C3F899</accession>
<evidence type="ECO:0000256" key="1">
    <source>
        <dbReference type="SAM" id="MobiDB-lite"/>
    </source>
</evidence>
<proteinExistence type="predicted"/>
<dbReference type="AlphaFoldDB" id="A0A5C3F899"/>
<dbReference type="EMBL" id="OOIP01000016">
    <property type="protein sequence ID" value="SPO39885.1"/>
    <property type="molecule type" value="Genomic_DNA"/>
</dbReference>
<protein>
    <submittedName>
        <fullName evidence="2">Uncharacterized protein</fullName>
    </submittedName>
</protein>
<organism evidence="2 3">
    <name type="scientific">Pseudozyma flocculosa</name>
    <dbReference type="NCBI Taxonomy" id="84751"/>
    <lineage>
        <taxon>Eukaryota</taxon>
        <taxon>Fungi</taxon>
        <taxon>Dikarya</taxon>
        <taxon>Basidiomycota</taxon>
        <taxon>Ustilaginomycotina</taxon>
        <taxon>Ustilaginomycetes</taxon>
        <taxon>Ustilaginales</taxon>
        <taxon>Ustilaginaceae</taxon>
        <taxon>Pseudozyma</taxon>
    </lineage>
</organism>
<reference evidence="2 3" key="1">
    <citation type="submission" date="2018-03" db="EMBL/GenBank/DDBJ databases">
        <authorList>
            <person name="Guldener U."/>
        </authorList>
    </citation>
    <scope>NUCLEOTIDE SEQUENCE [LARGE SCALE GENOMIC DNA]</scope>
    <source>
        <strain evidence="2 3">DAOM196992</strain>
    </source>
</reference>
<keyword evidence="3" id="KW-1185">Reference proteome</keyword>
<gene>
    <name evidence="2" type="ORF">PSFLO_05366</name>
</gene>
<feature type="region of interest" description="Disordered" evidence="1">
    <location>
        <begin position="107"/>
        <end position="130"/>
    </location>
</feature>